<dbReference type="RefSeq" id="WP_166664345.1">
    <property type="nucleotide sequence ID" value="NZ_SOCP01000014.1"/>
</dbReference>
<dbReference type="PANTHER" id="PTHR47691:SF3">
    <property type="entry name" value="HTH-TYPE TRANSCRIPTIONAL REGULATOR RV0890C-RELATED"/>
    <property type="match status" value="1"/>
</dbReference>
<dbReference type="Proteomes" id="UP000294927">
    <property type="component" value="Unassembled WGS sequence"/>
</dbReference>
<dbReference type="PRINTS" id="PR00364">
    <property type="entry name" value="DISEASERSIST"/>
</dbReference>
<dbReference type="SUPFAM" id="SSF52540">
    <property type="entry name" value="P-loop containing nucleoside triphosphate hydrolases"/>
    <property type="match status" value="1"/>
</dbReference>
<name>A0A4R7V4C5_9PSEU</name>
<reference evidence="1 2" key="1">
    <citation type="submission" date="2019-03" db="EMBL/GenBank/DDBJ databases">
        <title>Genomic Encyclopedia of Archaeal and Bacterial Type Strains, Phase II (KMG-II): from individual species to whole genera.</title>
        <authorList>
            <person name="Goeker M."/>
        </authorList>
    </citation>
    <scope>NUCLEOTIDE SEQUENCE [LARGE SCALE GENOMIC DNA]</scope>
    <source>
        <strain evidence="1 2">DSM 45499</strain>
    </source>
</reference>
<evidence type="ECO:0000313" key="2">
    <source>
        <dbReference type="Proteomes" id="UP000294927"/>
    </source>
</evidence>
<comment type="caution">
    <text evidence="1">The sequence shown here is derived from an EMBL/GenBank/DDBJ whole genome shotgun (WGS) entry which is preliminary data.</text>
</comment>
<dbReference type="GO" id="GO:0043531">
    <property type="term" value="F:ADP binding"/>
    <property type="evidence" value="ECO:0007669"/>
    <property type="project" value="InterPro"/>
</dbReference>
<dbReference type="SUPFAM" id="SSF48452">
    <property type="entry name" value="TPR-like"/>
    <property type="match status" value="1"/>
</dbReference>
<evidence type="ECO:0000313" key="1">
    <source>
        <dbReference type="EMBL" id="TDV44278.1"/>
    </source>
</evidence>
<dbReference type="InterPro" id="IPR011990">
    <property type="entry name" value="TPR-like_helical_dom_sf"/>
</dbReference>
<gene>
    <name evidence="1" type="ORF">CLV71_114188</name>
</gene>
<sequence length="670" mass="71584">MRSDGVDEVPHQLAPWPGRFVNRERELAVVSGLVAGEGRSGTRIAVFTGLPGVGKTVLVRKAVERHRDAFPGGELLVEFARTEDGGVSVSDALASCLFALGVSASVLPAAEHDRVRLFRTRTASRPVLMVLDDVAEPSEVTPLVPSAPGSVVLVTSTARLTELRLDGAEVVDVAPLDEAAGVALLRELCGERLDEEPVAARQLVALCDGLPVSLRAAAGRLIRRGGLTVTELVADIEDERREGSSAKETAVFSLIYRQLPGDVAAMYRVLGVLPGPDVALGLAAVAGGVTERVAARLLEDLVEAGLVQERDGGRFALPGVVRRHAEERAFAEDTADERTAAVHRTMAELLVLAAFADRAVLGEGRYRCTPHARLLAGRQDPFPGPQGRRQALRWLEAERGLLGAGVRLCAEHEWHELTWQLAEAATALYVTRRYLLDWTETSDRGARAAALAGHAAAEARLRSFVSRPWTDLGDLPRARREVDAAFALADRLSDPRLMASIHEMDGRLRDAEGDPASAVVAFGRALELFRTEGDLRGEAFVGVFVGNAQLGAGEPSAAVATLNSTLGLVERVGDPRMVGRAMTGLARAHLATTDVPAARSWFERAITVLRDSGDAVHEAHAQQLLADLLADDGDVRGARECLVRARDLHLGLGSGAVDELERRLTDLGPA</sequence>
<proteinExistence type="predicted"/>
<organism evidence="1 2">
    <name type="scientific">Actinophytocola oryzae</name>
    <dbReference type="NCBI Taxonomy" id="502181"/>
    <lineage>
        <taxon>Bacteria</taxon>
        <taxon>Bacillati</taxon>
        <taxon>Actinomycetota</taxon>
        <taxon>Actinomycetes</taxon>
        <taxon>Pseudonocardiales</taxon>
        <taxon>Pseudonocardiaceae</taxon>
    </lineage>
</organism>
<dbReference type="PANTHER" id="PTHR47691">
    <property type="entry name" value="REGULATOR-RELATED"/>
    <property type="match status" value="1"/>
</dbReference>
<dbReference type="Gene3D" id="1.25.40.10">
    <property type="entry name" value="Tetratricopeptide repeat domain"/>
    <property type="match status" value="1"/>
</dbReference>
<dbReference type="InterPro" id="IPR027417">
    <property type="entry name" value="P-loop_NTPase"/>
</dbReference>
<accession>A0A4R7V4C5</accession>
<dbReference type="AlphaFoldDB" id="A0A4R7V4C5"/>
<protein>
    <submittedName>
        <fullName evidence="1">NB-ARC domain-containing protein</fullName>
    </submittedName>
</protein>
<keyword evidence="2" id="KW-1185">Reference proteome</keyword>
<dbReference type="EMBL" id="SOCP01000014">
    <property type="protein sequence ID" value="TDV44278.1"/>
    <property type="molecule type" value="Genomic_DNA"/>
</dbReference>
<dbReference type="Gene3D" id="3.40.50.300">
    <property type="entry name" value="P-loop containing nucleotide triphosphate hydrolases"/>
    <property type="match status" value="1"/>
</dbReference>